<keyword evidence="6 7" id="KW-0472">Membrane</keyword>
<proteinExistence type="inferred from homology"/>
<dbReference type="Proteomes" id="UP000199544">
    <property type="component" value="Unassembled WGS sequence"/>
</dbReference>
<sequence>METMKLNSVKAKPQRKSSVKARRTNRMQQWITGIILALGGFLISIPFIWMILSAFKPEMEVMQIPPTFLPKEFTLENFVNLFENMNFTIYLRNTIIVVLCSFVGLFLNAMAGYAFAKYKFKGREKLFYLVLATMMIPGQVTMIPVYLILNQLHLTNTMAGIVLPGLVGAFSIFLFRQFMSTIPDELLEAARLDGASEFRLFLQIILPISKPILAVQGILTFIAGWNSFLWPLIIANDENLYTLSVGLSLLKGQYGGNFALQMAGSTFMVVPIVIIFMLFQKHIIEGYTISGMK</sequence>
<evidence type="ECO:0000256" key="2">
    <source>
        <dbReference type="ARBA" id="ARBA00022448"/>
    </source>
</evidence>
<dbReference type="EMBL" id="FNHW01000001">
    <property type="protein sequence ID" value="SDM53875.1"/>
    <property type="molecule type" value="Genomic_DNA"/>
</dbReference>
<dbReference type="GO" id="GO:0055085">
    <property type="term" value="P:transmembrane transport"/>
    <property type="evidence" value="ECO:0007669"/>
    <property type="project" value="InterPro"/>
</dbReference>
<evidence type="ECO:0000256" key="3">
    <source>
        <dbReference type="ARBA" id="ARBA00022475"/>
    </source>
</evidence>
<dbReference type="PANTHER" id="PTHR43744:SF12">
    <property type="entry name" value="ABC TRANSPORTER PERMEASE PROTEIN MG189-RELATED"/>
    <property type="match status" value="1"/>
</dbReference>
<keyword evidence="3" id="KW-1003">Cell membrane</keyword>
<gene>
    <name evidence="9" type="ORF">SAMN04488137_0641</name>
</gene>
<evidence type="ECO:0000256" key="4">
    <source>
        <dbReference type="ARBA" id="ARBA00022692"/>
    </source>
</evidence>
<keyword evidence="9" id="KW-0762">Sugar transport</keyword>
<accession>A0A1G9U2Z6</accession>
<dbReference type="InterPro" id="IPR035906">
    <property type="entry name" value="MetI-like_sf"/>
</dbReference>
<keyword evidence="5 7" id="KW-1133">Transmembrane helix</keyword>
<organism evidence="9 10">
    <name type="scientific">Fictibacillus solisalsi</name>
    <dbReference type="NCBI Taxonomy" id="459525"/>
    <lineage>
        <taxon>Bacteria</taxon>
        <taxon>Bacillati</taxon>
        <taxon>Bacillota</taxon>
        <taxon>Bacilli</taxon>
        <taxon>Bacillales</taxon>
        <taxon>Fictibacillaceae</taxon>
        <taxon>Fictibacillus</taxon>
    </lineage>
</organism>
<comment type="similarity">
    <text evidence="7">Belongs to the binding-protein-dependent transport system permease family.</text>
</comment>
<feature type="transmembrane region" description="Helical" evidence="7">
    <location>
        <begin position="200"/>
        <end position="223"/>
    </location>
</feature>
<dbReference type="Pfam" id="PF00528">
    <property type="entry name" value="BPD_transp_1"/>
    <property type="match status" value="1"/>
</dbReference>
<dbReference type="Gene3D" id="1.10.3720.10">
    <property type="entry name" value="MetI-like"/>
    <property type="match status" value="1"/>
</dbReference>
<evidence type="ECO:0000256" key="1">
    <source>
        <dbReference type="ARBA" id="ARBA00004651"/>
    </source>
</evidence>
<feature type="transmembrane region" description="Helical" evidence="7">
    <location>
        <begin position="89"/>
        <end position="114"/>
    </location>
</feature>
<keyword evidence="4 7" id="KW-0812">Transmembrane</keyword>
<protein>
    <submittedName>
        <fullName evidence="9">Multiple sugar transport system permease protein</fullName>
    </submittedName>
</protein>
<feature type="transmembrane region" description="Helical" evidence="7">
    <location>
        <begin position="258"/>
        <end position="279"/>
    </location>
</feature>
<feature type="domain" description="ABC transmembrane type-1" evidence="8">
    <location>
        <begin position="90"/>
        <end position="279"/>
    </location>
</feature>
<evidence type="ECO:0000313" key="9">
    <source>
        <dbReference type="EMBL" id="SDM53875.1"/>
    </source>
</evidence>
<reference evidence="10" key="1">
    <citation type="submission" date="2016-10" db="EMBL/GenBank/DDBJ databases">
        <authorList>
            <person name="Varghese N."/>
            <person name="Submissions S."/>
        </authorList>
    </citation>
    <scope>NUCLEOTIDE SEQUENCE [LARGE SCALE GENOMIC DNA]</scope>
    <source>
        <strain evidence="10">CGMCC 1.6854</strain>
    </source>
</reference>
<evidence type="ECO:0000256" key="6">
    <source>
        <dbReference type="ARBA" id="ARBA00023136"/>
    </source>
</evidence>
<dbReference type="STRING" id="459525.SAMN04488137_0641"/>
<feature type="transmembrane region" description="Helical" evidence="7">
    <location>
        <begin position="161"/>
        <end position="179"/>
    </location>
</feature>
<dbReference type="GO" id="GO:0005886">
    <property type="term" value="C:plasma membrane"/>
    <property type="evidence" value="ECO:0007669"/>
    <property type="project" value="UniProtKB-SubCell"/>
</dbReference>
<comment type="subcellular location">
    <subcellularLocation>
        <location evidence="1 7">Cell membrane</location>
        <topology evidence="1 7">Multi-pass membrane protein</topology>
    </subcellularLocation>
</comment>
<feature type="transmembrane region" description="Helical" evidence="7">
    <location>
        <begin position="126"/>
        <end position="149"/>
    </location>
</feature>
<dbReference type="AlphaFoldDB" id="A0A1G9U2Z6"/>
<dbReference type="InterPro" id="IPR000515">
    <property type="entry name" value="MetI-like"/>
</dbReference>
<dbReference type="OrthoDB" id="9771544at2"/>
<evidence type="ECO:0000256" key="5">
    <source>
        <dbReference type="ARBA" id="ARBA00022989"/>
    </source>
</evidence>
<keyword evidence="2 7" id="KW-0813">Transport</keyword>
<keyword evidence="10" id="KW-1185">Reference proteome</keyword>
<dbReference type="PROSITE" id="PS50928">
    <property type="entry name" value="ABC_TM1"/>
    <property type="match status" value="1"/>
</dbReference>
<evidence type="ECO:0000313" key="10">
    <source>
        <dbReference type="Proteomes" id="UP000199544"/>
    </source>
</evidence>
<feature type="transmembrane region" description="Helical" evidence="7">
    <location>
        <begin position="30"/>
        <end position="52"/>
    </location>
</feature>
<dbReference type="SUPFAM" id="SSF161098">
    <property type="entry name" value="MetI-like"/>
    <property type="match status" value="1"/>
</dbReference>
<evidence type="ECO:0000256" key="7">
    <source>
        <dbReference type="RuleBase" id="RU363032"/>
    </source>
</evidence>
<name>A0A1G9U2Z6_9BACL</name>
<evidence type="ECO:0000259" key="8">
    <source>
        <dbReference type="PROSITE" id="PS50928"/>
    </source>
</evidence>
<dbReference type="CDD" id="cd06261">
    <property type="entry name" value="TM_PBP2"/>
    <property type="match status" value="1"/>
</dbReference>
<dbReference type="PANTHER" id="PTHR43744">
    <property type="entry name" value="ABC TRANSPORTER PERMEASE PROTEIN MG189-RELATED-RELATED"/>
    <property type="match status" value="1"/>
</dbReference>